<evidence type="ECO:0000313" key="2">
    <source>
        <dbReference type="Proteomes" id="UP001374803"/>
    </source>
</evidence>
<reference evidence="1" key="1">
    <citation type="submission" date="2021-12" db="EMBL/GenBank/DDBJ databases">
        <title>Discovery of the Pendulisporaceae a myxobacterial family with distinct sporulation behavior and unique specialized metabolism.</title>
        <authorList>
            <person name="Garcia R."/>
            <person name="Popoff A."/>
            <person name="Bader C.D."/>
            <person name="Loehr J."/>
            <person name="Walesch S."/>
            <person name="Walt C."/>
            <person name="Boldt J."/>
            <person name="Bunk B."/>
            <person name="Haeckl F.J.F.P.J."/>
            <person name="Gunesch A.P."/>
            <person name="Birkelbach J."/>
            <person name="Nuebel U."/>
            <person name="Pietschmann T."/>
            <person name="Bach T."/>
            <person name="Mueller R."/>
        </authorList>
    </citation>
    <scope>NUCLEOTIDE SEQUENCE</scope>
    <source>
        <strain evidence="1">MSr11367</strain>
    </source>
</reference>
<keyword evidence="2" id="KW-1185">Reference proteome</keyword>
<dbReference type="SUPFAM" id="SSF49695">
    <property type="entry name" value="gamma-Crystallin-like"/>
    <property type="match status" value="1"/>
</dbReference>
<dbReference type="EMBL" id="CP089983">
    <property type="protein sequence ID" value="WXB05878.1"/>
    <property type="molecule type" value="Genomic_DNA"/>
</dbReference>
<gene>
    <name evidence="1" type="ORF">LVJ94_01195</name>
</gene>
<sequence>MTDSRAELPAAAPAPKCFHTYAEATSFATKGRVHLPKDATFEEVDEAVERSARSAAPLAEVVIAREYEHAGFRYPSLAVTASSGCNTGNKYYSSMPQGWNDTISSALIYGGTGCFHGYHYEHGNFGGASLDVGAGVDNMGALNDKTSSILWTP</sequence>
<organism evidence="1 2">
    <name type="scientific">Pendulispora rubella</name>
    <dbReference type="NCBI Taxonomy" id="2741070"/>
    <lineage>
        <taxon>Bacteria</taxon>
        <taxon>Pseudomonadati</taxon>
        <taxon>Myxococcota</taxon>
        <taxon>Myxococcia</taxon>
        <taxon>Myxococcales</taxon>
        <taxon>Sorangiineae</taxon>
        <taxon>Pendulisporaceae</taxon>
        <taxon>Pendulispora</taxon>
    </lineage>
</organism>
<protein>
    <submittedName>
        <fullName evidence="1">Uncharacterized protein</fullName>
    </submittedName>
</protein>
<name>A0ABZ2L7G8_9BACT</name>
<dbReference type="InterPro" id="IPR011024">
    <property type="entry name" value="G_crystallin-like"/>
</dbReference>
<dbReference type="Proteomes" id="UP001374803">
    <property type="component" value="Chromosome"/>
</dbReference>
<proteinExistence type="predicted"/>
<dbReference type="Gene3D" id="2.60.20.10">
    <property type="entry name" value="Crystallins"/>
    <property type="match status" value="1"/>
</dbReference>
<dbReference type="RefSeq" id="WP_394835528.1">
    <property type="nucleotide sequence ID" value="NZ_CP089929.1"/>
</dbReference>
<accession>A0ABZ2L7G8</accession>
<evidence type="ECO:0000313" key="1">
    <source>
        <dbReference type="EMBL" id="WXB05878.1"/>
    </source>
</evidence>